<feature type="region of interest" description="Disordered" evidence="1">
    <location>
        <begin position="1"/>
        <end position="20"/>
    </location>
</feature>
<accession>A0ABT7ZZX5</accession>
<evidence type="ECO:0000313" key="3">
    <source>
        <dbReference type="Proteomes" id="UP001529369"/>
    </source>
</evidence>
<evidence type="ECO:0008006" key="4">
    <source>
        <dbReference type="Google" id="ProtNLM"/>
    </source>
</evidence>
<dbReference type="Proteomes" id="UP001529369">
    <property type="component" value="Unassembled WGS sequence"/>
</dbReference>
<name>A0ABT7ZZX5_9PROT</name>
<reference evidence="3" key="1">
    <citation type="journal article" date="2019" name="Int. J. Syst. Evol. Microbiol.">
        <title>The Global Catalogue of Microorganisms (GCM) 10K type strain sequencing project: providing services to taxonomists for standard genome sequencing and annotation.</title>
        <authorList>
            <consortium name="The Broad Institute Genomics Platform"/>
            <consortium name="The Broad Institute Genome Sequencing Center for Infectious Disease"/>
            <person name="Wu L."/>
            <person name="Ma J."/>
        </authorList>
    </citation>
    <scope>NUCLEOTIDE SEQUENCE [LARGE SCALE GENOMIC DNA]</scope>
    <source>
        <strain evidence="3">CECT 7131</strain>
    </source>
</reference>
<dbReference type="Gene3D" id="6.10.250.2410">
    <property type="match status" value="1"/>
</dbReference>
<dbReference type="EMBL" id="JAUFPN010000011">
    <property type="protein sequence ID" value="MDN3563025.1"/>
    <property type="molecule type" value="Genomic_DNA"/>
</dbReference>
<evidence type="ECO:0000256" key="1">
    <source>
        <dbReference type="SAM" id="MobiDB-lite"/>
    </source>
</evidence>
<gene>
    <name evidence="2" type="ORF">QWZ14_01355</name>
</gene>
<organism evidence="2 3">
    <name type="scientific">Paeniroseomonas aquatica</name>
    <dbReference type="NCBI Taxonomy" id="373043"/>
    <lineage>
        <taxon>Bacteria</taxon>
        <taxon>Pseudomonadati</taxon>
        <taxon>Pseudomonadota</taxon>
        <taxon>Alphaproteobacteria</taxon>
        <taxon>Acetobacterales</taxon>
        <taxon>Acetobacteraceae</taxon>
        <taxon>Paeniroseomonas</taxon>
    </lineage>
</organism>
<comment type="caution">
    <text evidence="2">The sequence shown here is derived from an EMBL/GenBank/DDBJ whole genome shotgun (WGS) entry which is preliminary data.</text>
</comment>
<sequence length="81" mass="8815">MAEPEPDWPEAGQGRAAMAPAGEAMPRLNVAGFEGPLDFLLEMIRRHRVDLGPLSIVALTDQLVAALEDSAHRVPLERRST</sequence>
<evidence type="ECO:0000313" key="2">
    <source>
        <dbReference type="EMBL" id="MDN3563025.1"/>
    </source>
</evidence>
<keyword evidence="3" id="KW-1185">Reference proteome</keyword>
<proteinExistence type="predicted"/>
<dbReference type="RefSeq" id="WP_290314756.1">
    <property type="nucleotide sequence ID" value="NZ_JAUFPN010000011.1"/>
</dbReference>
<protein>
    <recommendedName>
        <fullName evidence="4">Segregation/condensation protein A</fullName>
    </recommendedName>
</protein>